<dbReference type="PANTHER" id="PTHR48105">
    <property type="entry name" value="THIOREDOXIN REDUCTASE 1-RELATED-RELATED"/>
    <property type="match status" value="1"/>
</dbReference>
<dbReference type="SMART" id="SM00100">
    <property type="entry name" value="cNMP"/>
    <property type="match status" value="1"/>
</dbReference>
<dbReference type="SUPFAM" id="SSF51905">
    <property type="entry name" value="FAD/NAD(P)-binding domain"/>
    <property type="match status" value="1"/>
</dbReference>
<accession>A0ABU4HYX9</accession>
<keyword evidence="2" id="KW-0560">Oxidoreductase</keyword>
<gene>
    <name evidence="5" type="ORF">R7226_29385</name>
</gene>
<dbReference type="InterPro" id="IPR000595">
    <property type="entry name" value="cNMP-bd_dom"/>
</dbReference>
<name>A0ABU4HYX9_9ACTN</name>
<dbReference type="PROSITE" id="PS50042">
    <property type="entry name" value="CNMP_BINDING_3"/>
    <property type="match status" value="1"/>
</dbReference>
<comment type="caution">
    <text evidence="5">The sequence shown here is derived from an EMBL/GenBank/DDBJ whole genome shotgun (WGS) entry which is preliminary data.</text>
</comment>
<reference evidence="6" key="1">
    <citation type="submission" date="2023-07" db="EMBL/GenBank/DDBJ databases">
        <title>Conexibacter stalactiti sp. nov., isolated from stalactites in a lava cave and emended description of the genus Conexibacter.</title>
        <authorList>
            <person name="Lee S.D."/>
        </authorList>
    </citation>
    <scope>NUCLEOTIDE SEQUENCE [LARGE SCALE GENOMIC DNA]</scope>
    <source>
        <strain evidence="6">KCTC 39840</strain>
    </source>
</reference>
<sequence>MATTQVIRSERFPDLGDEVMFPRLSDSKLAWFAKQGERKTFQPGEVLYEHAVRDAPFYVVERGLVELVDRKPGKDVHIAQADGRTFIGDIAAFTGEPTISACVAVEETQVIMFDRAGLRDMLARWPEFGEHIFRTLLARRAWHEAEGHGVMRLIAARGSRRAFDVRDLLERNLLPVRAYDVDTDAESAQMLEWLDIPRSETPVLVHATRVMRNPSAAQVARSLGLRAEIDGERFDLVVLGAGPAGLAAAVYGGSEGLRTLVAEAWAPGGQAGTSTRIENYLGFPSGISGTELTRKATLQARRFDAVLSSFHRAVELADGPEGLVRIDLDDGQHALARTVVMATGARWRELQAEGVERFRGAGVYHAAMATDAERCRGEDVIVVGGGNSAGQAAVHLASRARSVRIVVRGEALKSTMSHYLVDRIERSPRIEVMTRTEVATVDGAATVESVTLRDRDGATETVPASALFVMIGANPCTEASTGMLAVDPAGYLLCGGGAAACGGHLGWPLAEREPHMLETVRPGVFAAGDVRAGASKRVAGAVGDGAMVVRFAHEVLAG</sequence>
<dbReference type="InterPro" id="IPR036188">
    <property type="entry name" value="FAD/NAD-bd_sf"/>
</dbReference>
<evidence type="ECO:0000259" key="4">
    <source>
        <dbReference type="PROSITE" id="PS50042"/>
    </source>
</evidence>
<proteinExistence type="predicted"/>
<dbReference type="Gene3D" id="2.60.120.10">
    <property type="entry name" value="Jelly Rolls"/>
    <property type="match status" value="1"/>
</dbReference>
<comment type="catalytic activity">
    <reaction evidence="3">
        <text>[thioredoxin]-dithiol + NADP(+) = [thioredoxin]-disulfide + NADPH + H(+)</text>
        <dbReference type="Rhea" id="RHEA:20345"/>
        <dbReference type="Rhea" id="RHEA-COMP:10698"/>
        <dbReference type="Rhea" id="RHEA-COMP:10700"/>
        <dbReference type="ChEBI" id="CHEBI:15378"/>
        <dbReference type="ChEBI" id="CHEBI:29950"/>
        <dbReference type="ChEBI" id="CHEBI:50058"/>
        <dbReference type="ChEBI" id="CHEBI:57783"/>
        <dbReference type="ChEBI" id="CHEBI:58349"/>
        <dbReference type="EC" id="1.8.1.9"/>
    </reaction>
</comment>
<dbReference type="PRINTS" id="PR00469">
    <property type="entry name" value="PNDRDTASEII"/>
</dbReference>
<dbReference type="InterPro" id="IPR050097">
    <property type="entry name" value="Ferredoxin-NADP_redctase_2"/>
</dbReference>
<evidence type="ECO:0000256" key="3">
    <source>
        <dbReference type="ARBA" id="ARBA00048132"/>
    </source>
</evidence>
<keyword evidence="1" id="KW-0285">Flavoprotein</keyword>
<dbReference type="EMBL" id="JAWSTH010000147">
    <property type="protein sequence ID" value="MDW5598510.1"/>
    <property type="molecule type" value="Genomic_DNA"/>
</dbReference>
<dbReference type="Gene3D" id="3.50.50.60">
    <property type="entry name" value="FAD/NAD(P)-binding domain"/>
    <property type="match status" value="2"/>
</dbReference>
<evidence type="ECO:0000313" key="5">
    <source>
        <dbReference type="EMBL" id="MDW5598510.1"/>
    </source>
</evidence>
<dbReference type="InterPro" id="IPR014710">
    <property type="entry name" value="RmlC-like_jellyroll"/>
</dbReference>
<dbReference type="Proteomes" id="UP001284601">
    <property type="component" value="Unassembled WGS sequence"/>
</dbReference>
<dbReference type="SUPFAM" id="SSF51206">
    <property type="entry name" value="cAMP-binding domain-like"/>
    <property type="match status" value="1"/>
</dbReference>
<protein>
    <submittedName>
        <fullName evidence="5">FAD-dependent oxidoreductase</fullName>
    </submittedName>
</protein>
<evidence type="ECO:0000256" key="1">
    <source>
        <dbReference type="ARBA" id="ARBA00022630"/>
    </source>
</evidence>
<keyword evidence="6" id="KW-1185">Reference proteome</keyword>
<dbReference type="CDD" id="cd00038">
    <property type="entry name" value="CAP_ED"/>
    <property type="match status" value="1"/>
</dbReference>
<organism evidence="5 6">
    <name type="scientific">Conexibacter stalactiti</name>
    <dbReference type="NCBI Taxonomy" id="1940611"/>
    <lineage>
        <taxon>Bacteria</taxon>
        <taxon>Bacillati</taxon>
        <taxon>Actinomycetota</taxon>
        <taxon>Thermoleophilia</taxon>
        <taxon>Solirubrobacterales</taxon>
        <taxon>Conexibacteraceae</taxon>
        <taxon>Conexibacter</taxon>
    </lineage>
</organism>
<dbReference type="Pfam" id="PF00027">
    <property type="entry name" value="cNMP_binding"/>
    <property type="match status" value="1"/>
</dbReference>
<dbReference type="RefSeq" id="WP_318601039.1">
    <property type="nucleotide sequence ID" value="NZ_JAWSTH010000147.1"/>
</dbReference>
<evidence type="ECO:0000313" key="6">
    <source>
        <dbReference type="Proteomes" id="UP001284601"/>
    </source>
</evidence>
<dbReference type="Pfam" id="PF07992">
    <property type="entry name" value="Pyr_redox_2"/>
    <property type="match status" value="1"/>
</dbReference>
<dbReference type="PRINTS" id="PR00368">
    <property type="entry name" value="FADPNR"/>
</dbReference>
<evidence type="ECO:0000256" key="2">
    <source>
        <dbReference type="ARBA" id="ARBA00023002"/>
    </source>
</evidence>
<dbReference type="InterPro" id="IPR018490">
    <property type="entry name" value="cNMP-bd_dom_sf"/>
</dbReference>
<feature type="domain" description="Cyclic nucleotide-binding" evidence="4">
    <location>
        <begin position="20"/>
        <end position="139"/>
    </location>
</feature>
<dbReference type="InterPro" id="IPR023753">
    <property type="entry name" value="FAD/NAD-binding_dom"/>
</dbReference>